<reference evidence="2 3" key="1">
    <citation type="submission" date="2007-08" db="EMBL/GenBank/DDBJ databases">
        <title>Complete sequence of Roseiflexus castenholzii DSM 13941.</title>
        <authorList>
            <consortium name="US DOE Joint Genome Institute"/>
            <person name="Copeland A."/>
            <person name="Lucas S."/>
            <person name="Lapidus A."/>
            <person name="Barry K."/>
            <person name="Glavina del Rio T."/>
            <person name="Dalin E."/>
            <person name="Tice H."/>
            <person name="Pitluck S."/>
            <person name="Thompson L.S."/>
            <person name="Brettin T."/>
            <person name="Bruce D."/>
            <person name="Detter J.C."/>
            <person name="Han C."/>
            <person name="Tapia R."/>
            <person name="Schmutz J."/>
            <person name="Larimer F."/>
            <person name="Land M."/>
            <person name="Hauser L."/>
            <person name="Kyrpides N."/>
            <person name="Mikhailova N."/>
            <person name="Bryant D.A."/>
            <person name="Hanada S."/>
            <person name="Tsukatani Y."/>
            <person name="Richardson P."/>
        </authorList>
    </citation>
    <scope>NUCLEOTIDE SEQUENCE [LARGE SCALE GENOMIC DNA]</scope>
    <source>
        <strain evidence="3">DSM 13941 / HLO8</strain>
    </source>
</reference>
<evidence type="ECO:0008006" key="4">
    <source>
        <dbReference type="Google" id="ProtNLM"/>
    </source>
</evidence>
<accession>A7NHZ5</accession>
<proteinExistence type="predicted"/>
<evidence type="ECO:0000313" key="3">
    <source>
        <dbReference type="Proteomes" id="UP000000263"/>
    </source>
</evidence>
<organism evidence="2 3">
    <name type="scientific">Roseiflexus castenholzii (strain DSM 13941 / HLO8)</name>
    <dbReference type="NCBI Taxonomy" id="383372"/>
    <lineage>
        <taxon>Bacteria</taxon>
        <taxon>Bacillati</taxon>
        <taxon>Chloroflexota</taxon>
        <taxon>Chloroflexia</taxon>
        <taxon>Chloroflexales</taxon>
        <taxon>Roseiflexineae</taxon>
        <taxon>Roseiflexaceae</taxon>
        <taxon>Roseiflexus</taxon>
    </lineage>
</organism>
<dbReference type="EMBL" id="CP000804">
    <property type="protein sequence ID" value="ABU57092.1"/>
    <property type="molecule type" value="Genomic_DNA"/>
</dbReference>
<dbReference type="PROSITE" id="PS51257">
    <property type="entry name" value="PROKAR_LIPOPROTEIN"/>
    <property type="match status" value="1"/>
</dbReference>
<gene>
    <name evidence="2" type="ordered locus">Rcas_0980</name>
</gene>
<sequence>MGSMQRLFIICTFLAILAACSSDAPVTTPLPAPAFLPLDVALDAPRPSSPIAAYLLVDASGARLVAGLSFSNDATPVPTDQPVRQVWLDPGGEIDNFVARAQPAGKVRYLAVAVTGALEGPGAFGPDGIFGYRLHPQTIMPLPWQETTVAFLAMTPATGQAVRLTGALIASQHEAVLVEALGPGGAPTPQARQVKLRAPLRDAALLSDLTTTPGGAVRYGMVQVEGIWRDGMLTPMGMRNVER</sequence>
<dbReference type="HOGENOM" id="CLU_1154795_0_0_0"/>
<dbReference type="Proteomes" id="UP000000263">
    <property type="component" value="Chromosome"/>
</dbReference>
<feature type="chain" id="PRO_5002710952" description="Lipoprotein" evidence="1">
    <location>
        <begin position="25"/>
        <end position="243"/>
    </location>
</feature>
<evidence type="ECO:0000313" key="2">
    <source>
        <dbReference type="EMBL" id="ABU57092.1"/>
    </source>
</evidence>
<feature type="signal peptide" evidence="1">
    <location>
        <begin position="1"/>
        <end position="24"/>
    </location>
</feature>
<dbReference type="eggNOG" id="ENOG502ZPYR">
    <property type="taxonomic scope" value="Bacteria"/>
</dbReference>
<keyword evidence="1" id="KW-0732">Signal</keyword>
<name>A7NHZ5_ROSCS</name>
<keyword evidence="3" id="KW-1185">Reference proteome</keyword>
<dbReference type="AlphaFoldDB" id="A7NHZ5"/>
<evidence type="ECO:0000256" key="1">
    <source>
        <dbReference type="SAM" id="SignalP"/>
    </source>
</evidence>
<dbReference type="KEGG" id="rca:Rcas_0980"/>
<protein>
    <recommendedName>
        <fullName evidence="4">Lipoprotein</fullName>
    </recommendedName>
</protein>